<feature type="transmembrane region" description="Helical" evidence="6">
    <location>
        <begin position="545"/>
        <end position="565"/>
    </location>
</feature>
<keyword evidence="5 6" id="KW-0472">Membrane</keyword>
<feature type="transmembrane region" description="Helical" evidence="6">
    <location>
        <begin position="28"/>
        <end position="50"/>
    </location>
</feature>
<evidence type="ECO:0000256" key="1">
    <source>
        <dbReference type="ARBA" id="ARBA00004141"/>
    </source>
</evidence>
<feature type="transmembrane region" description="Helical" evidence="6">
    <location>
        <begin position="640"/>
        <end position="660"/>
    </location>
</feature>
<evidence type="ECO:0000313" key="8">
    <source>
        <dbReference type="EMBL" id="KAJ9586879.1"/>
    </source>
</evidence>
<evidence type="ECO:0000256" key="6">
    <source>
        <dbReference type="SAM" id="Phobius"/>
    </source>
</evidence>
<feature type="transmembrane region" description="Helical" evidence="6">
    <location>
        <begin position="408"/>
        <end position="425"/>
    </location>
</feature>
<dbReference type="SUPFAM" id="SSF103473">
    <property type="entry name" value="MFS general substrate transporter"/>
    <property type="match status" value="2"/>
</dbReference>
<dbReference type="Pfam" id="PF12832">
    <property type="entry name" value="MFS_1_like"/>
    <property type="match status" value="1"/>
</dbReference>
<protein>
    <recommendedName>
        <fullName evidence="7">Major facilitator superfamily associated domain-containing protein</fullName>
    </recommendedName>
</protein>
<feature type="domain" description="Major facilitator superfamily associated" evidence="7">
    <location>
        <begin position="27"/>
        <end position="639"/>
    </location>
</feature>
<dbReference type="InterPro" id="IPR024989">
    <property type="entry name" value="MFS_assoc_dom"/>
</dbReference>
<dbReference type="CDD" id="cd17335">
    <property type="entry name" value="MFS_MFSD6"/>
    <property type="match status" value="1"/>
</dbReference>
<feature type="transmembrane region" description="Helical" evidence="6">
    <location>
        <begin position="512"/>
        <end position="533"/>
    </location>
</feature>
<feature type="transmembrane region" description="Helical" evidence="6">
    <location>
        <begin position="62"/>
        <end position="84"/>
    </location>
</feature>
<comment type="similarity">
    <text evidence="2">Belongs to the major facilitator superfamily. MFSD6 family.</text>
</comment>
<comment type="subcellular location">
    <subcellularLocation>
        <location evidence="1">Membrane</location>
        <topology evidence="1">Multi-pass membrane protein</topology>
    </subcellularLocation>
</comment>
<dbReference type="GO" id="GO:0016020">
    <property type="term" value="C:membrane"/>
    <property type="evidence" value="ECO:0007669"/>
    <property type="project" value="UniProtKB-SubCell"/>
</dbReference>
<dbReference type="InterPro" id="IPR036259">
    <property type="entry name" value="MFS_trans_sf"/>
</dbReference>
<dbReference type="InterPro" id="IPR051717">
    <property type="entry name" value="MFS_MFSD6"/>
</dbReference>
<evidence type="ECO:0000256" key="4">
    <source>
        <dbReference type="ARBA" id="ARBA00022989"/>
    </source>
</evidence>
<dbReference type="Gene3D" id="1.20.1250.20">
    <property type="entry name" value="MFS general substrate transporter like domains"/>
    <property type="match status" value="3"/>
</dbReference>
<feature type="transmembrane region" description="Helical" evidence="6">
    <location>
        <begin position="601"/>
        <end position="620"/>
    </location>
</feature>
<evidence type="ECO:0000256" key="5">
    <source>
        <dbReference type="ARBA" id="ARBA00023136"/>
    </source>
</evidence>
<organism evidence="8 9">
    <name type="scientific">Diploptera punctata</name>
    <name type="common">Pacific beetle cockroach</name>
    <dbReference type="NCBI Taxonomy" id="6984"/>
    <lineage>
        <taxon>Eukaryota</taxon>
        <taxon>Metazoa</taxon>
        <taxon>Ecdysozoa</taxon>
        <taxon>Arthropoda</taxon>
        <taxon>Hexapoda</taxon>
        <taxon>Insecta</taxon>
        <taxon>Pterygota</taxon>
        <taxon>Neoptera</taxon>
        <taxon>Polyneoptera</taxon>
        <taxon>Dictyoptera</taxon>
        <taxon>Blattodea</taxon>
        <taxon>Blaberoidea</taxon>
        <taxon>Blaberidae</taxon>
        <taxon>Diplopterinae</taxon>
        <taxon>Diploptera</taxon>
    </lineage>
</organism>
<dbReference type="PANTHER" id="PTHR16172:SF41">
    <property type="entry name" value="MAJOR FACILITATOR SUPERFAMILY DOMAIN-CONTAINING PROTEIN 6-LIKE"/>
    <property type="match status" value="1"/>
</dbReference>
<feature type="transmembrane region" description="Helical" evidence="6">
    <location>
        <begin position="437"/>
        <end position="462"/>
    </location>
</feature>
<dbReference type="PANTHER" id="PTHR16172">
    <property type="entry name" value="MAJOR FACILITATOR SUPERFAMILY DOMAIN-CONTAINING PROTEIN 6-LIKE"/>
    <property type="match status" value="1"/>
</dbReference>
<sequence>MSTEDNEWDCEGKLFATLKRFHINPYLIMLKITLFTTYGATASLLPYLTIHMQSIGLTVDEISMVYLALPLTTFLSPPITGYLIDKLGQYKPVVILSLTLSAVFHHSLLLIPQMEMPGDTPAAYVFKHPETGRVEVWWSPCPSRECPEEEELDMVLADCMDNCILEKNKLTAVAPTAQVTTTTPSPVTLPHIDVGSTIIVGNLVCSLLHNATPTVKPKDLHFLLEFEKDKNKRKHPRKKKGHPATGLEIPRKERKKPEVIAGFFLLDMHPDLAEAPEHLGIEVESDDNQTLEFLNRFSERLLLGAGVNVTILEEEDLRCGGFVLATNLTISTLNELAEDCVLQKWNCREGGPEVCPPDYKESDDRTFWLYFFLRFFATVMLSGGVVMLDPIALTMIQKYGGEFGRERLFSTIGMALFSPLAGLLMDQSSRQLNYTDYSAAFYTYDILVAISAVTILLMPIGVHLPEENIIRDILRIVRMPHVLLFIFFLFILGNFWGFIESFLFLYLKELGASNYLLGITVSIGSLSSIPFLYGAEKILKKFGHVNIIIIAFFSHAGRLMGYSFIEDPWWCFPFEAIEALCIHLLWIAAATYCATLAPRTLLATLIGVLGMAHFSLGRGSGSYLGGWLISIVGTRESFRIMGFLAIVGGLAYGMLHFCWLKKVELTGKEQNPTEAAECGEADNLSDVCDSAAPSVERLSLMVEMNNRGSLVSLDYPSRRGSAVTLDSRHQGIECKDLLKSTLETRHRRSSNPQVNCKNINVNKTKGGKELLNKKNSEFTPKPGKAIPAAARNEQVKLTNDKEVQMNVKFKRNPNNSQDTKKNSQFRKSWHAQDLDESVNFLTHIYK</sequence>
<keyword evidence="4 6" id="KW-1133">Transmembrane helix</keyword>
<dbReference type="EMBL" id="JASPKZ010006829">
    <property type="protein sequence ID" value="KAJ9586879.1"/>
    <property type="molecule type" value="Genomic_DNA"/>
</dbReference>
<evidence type="ECO:0000313" key="9">
    <source>
        <dbReference type="Proteomes" id="UP001233999"/>
    </source>
</evidence>
<evidence type="ECO:0000259" key="7">
    <source>
        <dbReference type="Pfam" id="PF12832"/>
    </source>
</evidence>
<keyword evidence="9" id="KW-1185">Reference proteome</keyword>
<proteinExistence type="inferred from homology"/>
<dbReference type="AlphaFoldDB" id="A0AAD7ZU32"/>
<comment type="caution">
    <text evidence="8">The sequence shown here is derived from an EMBL/GenBank/DDBJ whole genome shotgun (WGS) entry which is preliminary data.</text>
</comment>
<evidence type="ECO:0000256" key="2">
    <source>
        <dbReference type="ARBA" id="ARBA00005241"/>
    </source>
</evidence>
<keyword evidence="3 6" id="KW-0812">Transmembrane</keyword>
<reference evidence="8" key="2">
    <citation type="submission" date="2023-05" db="EMBL/GenBank/DDBJ databases">
        <authorList>
            <person name="Fouks B."/>
        </authorList>
    </citation>
    <scope>NUCLEOTIDE SEQUENCE</scope>
    <source>
        <strain evidence="8">Stay&amp;Tobe</strain>
        <tissue evidence="8">Testes</tissue>
    </source>
</reference>
<evidence type="ECO:0000256" key="3">
    <source>
        <dbReference type="ARBA" id="ARBA00022692"/>
    </source>
</evidence>
<feature type="transmembrane region" description="Helical" evidence="6">
    <location>
        <begin position="482"/>
        <end position="506"/>
    </location>
</feature>
<accession>A0AAD7ZU32</accession>
<name>A0AAD7ZU32_DIPPU</name>
<dbReference type="Proteomes" id="UP001233999">
    <property type="component" value="Unassembled WGS sequence"/>
</dbReference>
<reference evidence="8" key="1">
    <citation type="journal article" date="2023" name="IScience">
        <title>Live-bearing cockroach genome reveals convergent evolutionary mechanisms linked to viviparity in insects and beyond.</title>
        <authorList>
            <person name="Fouks B."/>
            <person name="Harrison M.C."/>
            <person name="Mikhailova A.A."/>
            <person name="Marchal E."/>
            <person name="English S."/>
            <person name="Carruthers M."/>
            <person name="Jennings E.C."/>
            <person name="Chiamaka E.L."/>
            <person name="Frigard R.A."/>
            <person name="Pippel M."/>
            <person name="Attardo G.M."/>
            <person name="Benoit J.B."/>
            <person name="Bornberg-Bauer E."/>
            <person name="Tobe S.S."/>
        </authorList>
    </citation>
    <scope>NUCLEOTIDE SEQUENCE</scope>
    <source>
        <strain evidence="8">Stay&amp;Tobe</strain>
    </source>
</reference>
<gene>
    <name evidence="8" type="ORF">L9F63_019523</name>
</gene>
<feature type="transmembrane region" description="Helical" evidence="6">
    <location>
        <begin position="577"/>
        <end position="594"/>
    </location>
</feature>
<feature type="transmembrane region" description="Helical" evidence="6">
    <location>
        <begin position="367"/>
        <end position="388"/>
    </location>
</feature>